<comment type="subcellular location">
    <subcellularLocation>
        <location evidence="2">Golgi apparatus membrane</location>
        <topology evidence="2">Single-pass type II membrane protein</topology>
    </subcellularLocation>
</comment>
<evidence type="ECO:0000256" key="17">
    <source>
        <dbReference type="SAM" id="MobiDB-lite"/>
    </source>
</evidence>
<dbReference type="EC" id="2.4.1.101" evidence="14"/>
<dbReference type="GO" id="GO:0046872">
    <property type="term" value="F:metal ion binding"/>
    <property type="evidence" value="ECO:0007669"/>
    <property type="project" value="UniProtKB-KW"/>
</dbReference>
<evidence type="ECO:0000256" key="13">
    <source>
        <dbReference type="ARBA" id="ARBA00023211"/>
    </source>
</evidence>
<evidence type="ECO:0000256" key="18">
    <source>
        <dbReference type="SAM" id="Phobius"/>
    </source>
</evidence>
<dbReference type="FunFam" id="3.90.550.10:FF:000252">
    <property type="entry name" value="Protein O-linked-mannose beta-1,2-N-acetylglucosaminyltransferase 1"/>
    <property type="match status" value="1"/>
</dbReference>
<dbReference type="InterPro" id="IPR029044">
    <property type="entry name" value="Nucleotide-diphossugar_trans"/>
</dbReference>
<keyword evidence="9" id="KW-0735">Signal-anchor</keyword>
<dbReference type="UniPathway" id="UPA00378"/>
<feature type="region of interest" description="Disordered" evidence="17">
    <location>
        <begin position="318"/>
        <end position="352"/>
    </location>
</feature>
<evidence type="ECO:0000256" key="14">
    <source>
        <dbReference type="ARBA" id="ARBA00038949"/>
    </source>
</evidence>
<protein>
    <recommendedName>
        <fullName evidence="14">alpha-1,3-mannosyl-glycoprotein 2-beta-N-acetylglucosaminyltransferase</fullName>
        <ecNumber evidence="14">2.4.1.101</ecNumber>
    </recommendedName>
    <alternativeName>
        <fullName evidence="15">N-glycosyl-oligosaccharide-glycoprotein N-acetylglucosaminyltransferase I</fullName>
    </alternativeName>
</protein>
<evidence type="ECO:0000256" key="4">
    <source>
        <dbReference type="ARBA" id="ARBA00006492"/>
    </source>
</evidence>
<keyword evidence="20" id="KW-1185">Reference proteome</keyword>
<comment type="pathway">
    <text evidence="3">Protein modification; protein glycosylation.</text>
</comment>
<dbReference type="VEuPathDB" id="CryptoDB:Vbra_4262"/>
<dbReference type="PANTHER" id="PTHR10468:SF0">
    <property type="entry name" value="ALPHA-1,3-MANNOSYL-GLYCOPROTEIN 2-BETA-N-ACETYLGLUCOSAMINYLTRANSFERASE"/>
    <property type="match status" value="1"/>
</dbReference>
<evidence type="ECO:0000256" key="12">
    <source>
        <dbReference type="ARBA" id="ARBA00023136"/>
    </source>
</evidence>
<dbReference type="GO" id="GO:0003827">
    <property type="term" value="F:alpha-1,3-mannosylglycoprotein 2-beta-N-acetylglucosaminyltransferase activity"/>
    <property type="evidence" value="ECO:0007669"/>
    <property type="project" value="UniProtKB-EC"/>
</dbReference>
<sequence length="352" mass="40241">MPAVRAWPQPHQRSGRPATIFVGAVCLTVAVCYMAILTMLSRKVPADIPTSADFPESPGAAAVTKKHPRRYVDPRLLEDRVEVLEKGIEMMRKDVQRSLRAAERGQLMADFLAGPEGFPLDATPGPLSLLRLRQRMQGVETAVLIMDGVSMEEMKAIEGFRSEVYHMVHAQDRQVRTKRAQHFKYVLIAQHYYWAVEMTFERLGFEHVIIIEEDMEVSGDFFGYMRAAQPLLHRDPTLLCVSAWNDNGKASLVSDETALYRTDVFPGLGWMLSYRKWAEVRGDWPVREGYWDEWMRHTMIKRGYQCIRPEISRSYTFGEQGVDNSSTRPNHEVTRGRHRSSPCQPIPTSTTP</sequence>
<keyword evidence="10 18" id="KW-1133">Transmembrane helix</keyword>
<evidence type="ECO:0000256" key="1">
    <source>
        <dbReference type="ARBA" id="ARBA00001936"/>
    </source>
</evidence>
<comment type="similarity">
    <text evidence="4">Belongs to the glycosyltransferase 13 family.</text>
</comment>
<evidence type="ECO:0000256" key="7">
    <source>
        <dbReference type="ARBA" id="ARBA00022692"/>
    </source>
</evidence>
<dbReference type="STRING" id="1169540.A0A0G4F9E8"/>
<name>A0A0G4F9E8_VITBC</name>
<evidence type="ECO:0000256" key="9">
    <source>
        <dbReference type="ARBA" id="ARBA00022968"/>
    </source>
</evidence>
<keyword evidence="7 18" id="KW-0812">Transmembrane</keyword>
<reference evidence="19 20" key="1">
    <citation type="submission" date="2014-11" db="EMBL/GenBank/DDBJ databases">
        <authorList>
            <person name="Zhu J."/>
            <person name="Qi W."/>
            <person name="Song R."/>
        </authorList>
    </citation>
    <scope>NUCLEOTIDE SEQUENCE [LARGE SCALE GENOMIC DNA]</scope>
</reference>
<dbReference type="InterPro" id="IPR052261">
    <property type="entry name" value="Glycosyltransferase_13"/>
</dbReference>
<dbReference type="AlphaFoldDB" id="A0A0G4F9E8"/>
<evidence type="ECO:0000256" key="2">
    <source>
        <dbReference type="ARBA" id="ARBA00004323"/>
    </source>
</evidence>
<evidence type="ECO:0000256" key="8">
    <source>
        <dbReference type="ARBA" id="ARBA00022723"/>
    </source>
</evidence>
<keyword evidence="11" id="KW-0333">Golgi apparatus</keyword>
<dbReference type="GO" id="GO:0000139">
    <property type="term" value="C:Golgi membrane"/>
    <property type="evidence" value="ECO:0007669"/>
    <property type="project" value="UniProtKB-SubCell"/>
</dbReference>
<feature type="compositionally biased region" description="Polar residues" evidence="17">
    <location>
        <begin position="318"/>
        <end position="328"/>
    </location>
</feature>
<accession>A0A0G4F9E8</accession>
<evidence type="ECO:0000256" key="10">
    <source>
        <dbReference type="ARBA" id="ARBA00022989"/>
    </source>
</evidence>
<evidence type="ECO:0000313" key="19">
    <source>
        <dbReference type="EMBL" id="CEM09491.1"/>
    </source>
</evidence>
<keyword evidence="6" id="KW-0808">Transferase</keyword>
<dbReference type="Pfam" id="PF03071">
    <property type="entry name" value="GNT-I"/>
    <property type="match status" value="1"/>
</dbReference>
<comment type="catalytic activity">
    <reaction evidence="16">
        <text>N(4)-(alpha-D-Man-(1-&gt;3)-[alpha-D-Man-(1-&gt;3)-[alpha-D-Man-(1-&gt;6)]-alpha-D-Man-(1-&gt;6)]-beta-D-Man-(1-&gt;4)-beta-D-GlcNAc-(1-&gt;4)-beta-D-GlcNAc)-L-asparaginyl-[protein] (N-glucan mannose isomer 5A1,2) + UDP-N-acetyl-alpha-D-glucosamine = N(4)-{beta-D-GlcNAc-(1-&gt;2)-alpha-D-Man-(1-&gt;3)-[alpha-D-Man-(1-&gt;3)-[alpha-D-Man-(1-&gt;6)]-alpha-D-Man-(1-&gt;6)]-beta-D-Man-(1-&gt;4)-beta-D-GlcNAc-(1-&gt;4)-beta-D-GlcNAc}-L-asparaginyl-[protein] + UDP + H(+)</text>
        <dbReference type="Rhea" id="RHEA:11456"/>
        <dbReference type="Rhea" id="RHEA-COMP:14367"/>
        <dbReference type="Rhea" id="RHEA-COMP:14368"/>
        <dbReference type="ChEBI" id="CHEBI:15378"/>
        <dbReference type="ChEBI" id="CHEBI:57705"/>
        <dbReference type="ChEBI" id="CHEBI:58223"/>
        <dbReference type="ChEBI" id="CHEBI:59087"/>
        <dbReference type="ChEBI" id="CHEBI:60625"/>
        <dbReference type="EC" id="2.4.1.101"/>
    </reaction>
</comment>
<dbReference type="EMBL" id="CDMY01000395">
    <property type="protein sequence ID" value="CEM09491.1"/>
    <property type="molecule type" value="Genomic_DNA"/>
</dbReference>
<keyword evidence="8" id="KW-0479">Metal-binding</keyword>
<gene>
    <name evidence="19" type="ORF">Vbra_4262</name>
</gene>
<dbReference type="InParanoid" id="A0A0G4F9E8"/>
<evidence type="ECO:0000256" key="5">
    <source>
        <dbReference type="ARBA" id="ARBA00022676"/>
    </source>
</evidence>
<evidence type="ECO:0000256" key="11">
    <source>
        <dbReference type="ARBA" id="ARBA00023034"/>
    </source>
</evidence>
<organism evidence="19 20">
    <name type="scientific">Vitrella brassicaformis (strain CCMP3155)</name>
    <dbReference type="NCBI Taxonomy" id="1169540"/>
    <lineage>
        <taxon>Eukaryota</taxon>
        <taxon>Sar</taxon>
        <taxon>Alveolata</taxon>
        <taxon>Colpodellida</taxon>
        <taxon>Vitrellaceae</taxon>
        <taxon>Vitrella</taxon>
    </lineage>
</organism>
<evidence type="ECO:0000256" key="6">
    <source>
        <dbReference type="ARBA" id="ARBA00022679"/>
    </source>
</evidence>
<proteinExistence type="inferred from homology"/>
<dbReference type="PANTHER" id="PTHR10468">
    <property type="entry name" value="PROTEIN O-LINKED-MANNOSE BETA-1,2-N-ACETYLGLUCOSAMINYLTRANSFERASE 1/ALPHA-1,3-MANNOSYL-GLYCOPROTEIN 2-BETA-N-ACETYLGLUCOSAMINYLTRANSFERASE"/>
    <property type="match status" value="1"/>
</dbReference>
<dbReference type="OrthoDB" id="440755at2759"/>
<dbReference type="InterPro" id="IPR004139">
    <property type="entry name" value="Glyco_trans_13"/>
</dbReference>
<dbReference type="Proteomes" id="UP000041254">
    <property type="component" value="Unassembled WGS sequence"/>
</dbReference>
<comment type="cofactor">
    <cofactor evidence="1">
        <name>Mn(2+)</name>
        <dbReference type="ChEBI" id="CHEBI:29035"/>
    </cofactor>
</comment>
<feature type="compositionally biased region" description="Polar residues" evidence="17">
    <location>
        <begin position="341"/>
        <end position="352"/>
    </location>
</feature>
<evidence type="ECO:0000256" key="16">
    <source>
        <dbReference type="ARBA" id="ARBA00049421"/>
    </source>
</evidence>
<evidence type="ECO:0000256" key="15">
    <source>
        <dbReference type="ARBA" id="ARBA00041712"/>
    </source>
</evidence>
<evidence type="ECO:0000256" key="3">
    <source>
        <dbReference type="ARBA" id="ARBA00004922"/>
    </source>
</evidence>
<feature type="transmembrane region" description="Helical" evidence="18">
    <location>
        <begin position="20"/>
        <end position="40"/>
    </location>
</feature>
<keyword evidence="13" id="KW-0464">Manganese</keyword>
<evidence type="ECO:0000313" key="20">
    <source>
        <dbReference type="Proteomes" id="UP000041254"/>
    </source>
</evidence>
<dbReference type="Gene3D" id="3.90.550.10">
    <property type="entry name" value="Spore Coat Polysaccharide Biosynthesis Protein SpsA, Chain A"/>
    <property type="match status" value="1"/>
</dbReference>
<keyword evidence="12 18" id="KW-0472">Membrane</keyword>
<dbReference type="SUPFAM" id="SSF53448">
    <property type="entry name" value="Nucleotide-diphospho-sugar transferases"/>
    <property type="match status" value="1"/>
</dbReference>
<keyword evidence="5" id="KW-0328">Glycosyltransferase</keyword>